<evidence type="ECO:0000256" key="3">
    <source>
        <dbReference type="ARBA" id="ARBA00022729"/>
    </source>
</evidence>
<comment type="similarity">
    <text evidence="8">Belongs to the APP family.</text>
</comment>
<dbReference type="AlphaFoldDB" id="A0A814WY70"/>
<dbReference type="GO" id="GO:0046914">
    <property type="term" value="F:transition metal ion binding"/>
    <property type="evidence" value="ECO:0007669"/>
    <property type="project" value="InterPro"/>
</dbReference>
<dbReference type="SUPFAM" id="SSF89811">
    <property type="entry name" value="Amyloid beta a4 protein copper binding domain (domain 2)"/>
    <property type="match status" value="1"/>
</dbReference>
<sequence>MQSLLHLTFILSLITLTNAVVLKTPMNNNYPQIAVLGCDSRKANLYYDIDRQVWIEHLISSCVHNEQSILEFCQQAYPSLNIGNIVRLDTILTFENWCELILPINKNGDNIHRCKQGSGTEERIQPFRCLYKNSKREEIILPTIDCSIHSIMGTGECLRAEKWQQLASIECANKSMNLNNSIMTLDWCGLSSFHGIEFVCCPTNKIDDNDYETSLDEQDNNNNNNNNIEDNPIPEPIQSSHRRIIAMALASREPSWMEDYRRWNTDSAYFADDEDTNDYQPSSIPKSDENQRFAKDKEEFKRKYKEQIDQLKSRWQIRQNEIQLLANHNITAAQKQYEITEIQFRQEYEILKQSANRERTRMNELHEIHLDITLNEIKTQANKKLLDTWNEKPLKTENVEKALYNYLQILLRDRIHLVNRYERLRAVDPEQAERKRMSIHERLRLIVDRINDALNQLRLYPKLQSKIQPRLDTLFFEYDEVNHAAEKLLIDYAATSSSTTTTTATTTTTTTTKKNRLLPLGRDENKIYPFSTSSTTNSYDNNDEYDYATNDEYDEEDDEMDKKSSTLSTTTGGDIINYDQIDAGDSDWDINNDDTESVFDIKIDNQNQQAFINENDIRLLIPTKRIPRNILITYLPYIFGCLLILCIIIGIFIFWFIKQKHSYGNKYEKKYVFTEVESYTPEEKTLHILQMNGYENPTYKFFESQTPKC</sequence>
<evidence type="ECO:0000256" key="9">
    <source>
        <dbReference type="SAM" id="MobiDB-lite"/>
    </source>
</evidence>
<evidence type="ECO:0000256" key="1">
    <source>
        <dbReference type="ARBA" id="ARBA00004479"/>
    </source>
</evidence>
<keyword evidence="2 10" id="KW-0812">Transmembrane</keyword>
<dbReference type="InterPro" id="IPR024329">
    <property type="entry name" value="Amyloid_glyco_E2_domain"/>
</dbReference>
<dbReference type="PANTHER" id="PTHR23103">
    <property type="entry name" value="ALZHEIMER'S DISEASE BETA-AMYLOID RELATED"/>
    <property type="match status" value="1"/>
</dbReference>
<feature type="transmembrane region" description="Helical" evidence="10">
    <location>
        <begin position="634"/>
        <end position="657"/>
    </location>
</feature>
<dbReference type="EMBL" id="CAJNOO010001832">
    <property type="protein sequence ID" value="CAF1204259.1"/>
    <property type="molecule type" value="Genomic_DNA"/>
</dbReference>
<dbReference type="InterPro" id="IPR019745">
    <property type="entry name" value="Amyloid_glyco_intracell_CS"/>
</dbReference>
<reference evidence="14" key="1">
    <citation type="submission" date="2021-02" db="EMBL/GenBank/DDBJ databases">
        <authorList>
            <person name="Nowell W R."/>
        </authorList>
    </citation>
    <scope>NUCLEOTIDE SEQUENCE</scope>
</reference>
<dbReference type="PANTHER" id="PTHR23103:SF15">
    <property type="entry name" value="AMYLOID-BETA-LIKE PROTEIN"/>
    <property type="match status" value="1"/>
</dbReference>
<dbReference type="SUPFAM" id="SSF109843">
    <property type="entry name" value="CAPPD, an extracellular domain of amyloid beta A4 protein"/>
    <property type="match status" value="1"/>
</dbReference>
<dbReference type="GO" id="GO:0008201">
    <property type="term" value="F:heparin binding"/>
    <property type="evidence" value="ECO:0007669"/>
    <property type="project" value="UniProtKB-UniRule"/>
</dbReference>
<gene>
    <name evidence="15" type="ORF">OTI717_LOCUS8088</name>
    <name evidence="14" type="ORF">RFH988_LOCUS24779</name>
</gene>
<dbReference type="Gene3D" id="1.20.120.770">
    <property type="entry name" value="Amyloid precursor protein, E2 domain"/>
    <property type="match status" value="1"/>
</dbReference>
<evidence type="ECO:0000259" key="13">
    <source>
        <dbReference type="PROSITE" id="PS51870"/>
    </source>
</evidence>
<evidence type="ECO:0000256" key="11">
    <source>
        <dbReference type="SAM" id="SignalP"/>
    </source>
</evidence>
<dbReference type="PRINTS" id="PR00203">
    <property type="entry name" value="AMYLOIDA4"/>
</dbReference>
<feature type="domain" description="E1" evidence="12">
    <location>
        <begin position="27"/>
        <end position="203"/>
    </location>
</feature>
<feature type="region of interest" description="GFLD subdomain" evidence="8">
    <location>
        <begin position="27"/>
        <end position="136"/>
    </location>
</feature>
<accession>A0A814WY70</accession>
<dbReference type="Gene3D" id="3.90.570.10">
    <property type="entry name" value="Amyloidogenic glycoprotein, heparin-binding domain"/>
    <property type="match status" value="1"/>
</dbReference>
<protein>
    <recommendedName>
        <fullName evidence="17">Amyloid-beta-like protein</fullName>
    </recommendedName>
</protein>
<evidence type="ECO:0000256" key="7">
    <source>
        <dbReference type="ARBA" id="ARBA00023180"/>
    </source>
</evidence>
<dbReference type="InterPro" id="IPR036669">
    <property type="entry name" value="Amyloid_Cu-bd_sf"/>
</dbReference>
<keyword evidence="5 10" id="KW-0472">Membrane</keyword>
<dbReference type="EMBL" id="CAJOAX010000632">
    <property type="protein sequence ID" value="CAF3626585.1"/>
    <property type="molecule type" value="Genomic_DNA"/>
</dbReference>
<dbReference type="InterPro" id="IPR011178">
    <property type="entry name" value="Amyloid_glyco_Cu-bd"/>
</dbReference>
<keyword evidence="4 10" id="KW-1133">Transmembrane helix</keyword>
<dbReference type="PROSITE" id="PS51869">
    <property type="entry name" value="APP_E1"/>
    <property type="match status" value="1"/>
</dbReference>
<evidence type="ECO:0000256" key="5">
    <source>
        <dbReference type="ARBA" id="ARBA00023136"/>
    </source>
</evidence>
<dbReference type="InterPro" id="IPR036176">
    <property type="entry name" value="E2_sf"/>
</dbReference>
<comment type="caution">
    <text evidence="8">Lacks conserved residue(s) required for the propagation of feature annotation.</text>
</comment>
<dbReference type="SUPFAM" id="SSF56491">
    <property type="entry name" value="A heparin-binding domain"/>
    <property type="match status" value="1"/>
</dbReference>
<dbReference type="GO" id="GO:0016020">
    <property type="term" value="C:membrane"/>
    <property type="evidence" value="ECO:0007669"/>
    <property type="project" value="UniProtKB-SubCell"/>
</dbReference>
<feature type="region of interest" description="Disordered" evidence="9">
    <location>
        <begin position="211"/>
        <end position="236"/>
    </location>
</feature>
<dbReference type="Pfam" id="PF12925">
    <property type="entry name" value="APP_E2"/>
    <property type="match status" value="1"/>
</dbReference>
<dbReference type="OrthoDB" id="6147836at2759"/>
<feature type="region of interest" description="CuBD subdomain" evidence="8">
    <location>
        <begin position="144"/>
        <end position="203"/>
    </location>
</feature>
<dbReference type="Proteomes" id="UP000663882">
    <property type="component" value="Unassembled WGS sequence"/>
</dbReference>
<dbReference type="InterPro" id="IPR019543">
    <property type="entry name" value="APP_amyloid_C"/>
</dbReference>
<feature type="signal peptide" evidence="11">
    <location>
        <begin position="1"/>
        <end position="19"/>
    </location>
</feature>
<proteinExistence type="inferred from homology"/>
<evidence type="ECO:0008006" key="17">
    <source>
        <dbReference type="Google" id="ProtNLM"/>
    </source>
</evidence>
<dbReference type="InterPro" id="IPR008154">
    <property type="entry name" value="Amyloid_glyco_extra"/>
</dbReference>
<evidence type="ECO:0000256" key="6">
    <source>
        <dbReference type="ARBA" id="ARBA00023157"/>
    </source>
</evidence>
<evidence type="ECO:0000256" key="8">
    <source>
        <dbReference type="PROSITE-ProRule" id="PRU01217"/>
    </source>
</evidence>
<dbReference type="InterPro" id="IPR036454">
    <property type="entry name" value="Amyloid_glyco_heparin-bd_sf"/>
</dbReference>
<feature type="compositionally biased region" description="Low complexity" evidence="9">
    <location>
        <begin position="220"/>
        <end position="231"/>
    </location>
</feature>
<name>A0A814WY70_9BILA</name>
<dbReference type="Pfam" id="PF10515">
    <property type="entry name" value="APP_amyloid"/>
    <property type="match status" value="1"/>
</dbReference>
<evidence type="ECO:0000256" key="4">
    <source>
        <dbReference type="ARBA" id="ARBA00022989"/>
    </source>
</evidence>
<dbReference type="GO" id="GO:0007417">
    <property type="term" value="P:central nervous system development"/>
    <property type="evidence" value="ECO:0007669"/>
    <property type="project" value="TreeGrafter"/>
</dbReference>
<dbReference type="Pfam" id="PF02177">
    <property type="entry name" value="APP_N"/>
    <property type="match status" value="1"/>
</dbReference>
<evidence type="ECO:0000313" key="15">
    <source>
        <dbReference type="EMBL" id="CAF3626585.1"/>
    </source>
</evidence>
<keyword evidence="7" id="KW-0325">Glycoprotein</keyword>
<feature type="chain" id="PRO_5036226453" description="Amyloid-beta-like protein" evidence="11">
    <location>
        <begin position="20"/>
        <end position="709"/>
    </location>
</feature>
<dbReference type="PROSITE" id="PS51870">
    <property type="entry name" value="APP_E2"/>
    <property type="match status" value="1"/>
</dbReference>
<dbReference type="GO" id="GO:0007409">
    <property type="term" value="P:axonogenesis"/>
    <property type="evidence" value="ECO:0007669"/>
    <property type="project" value="TreeGrafter"/>
</dbReference>
<dbReference type="Pfam" id="PF12924">
    <property type="entry name" value="APP_Cu_bd"/>
    <property type="match status" value="1"/>
</dbReference>
<dbReference type="InterPro" id="IPR008155">
    <property type="entry name" value="Amyloid_glyco"/>
</dbReference>
<dbReference type="InterPro" id="IPR015849">
    <property type="entry name" value="Amyloid_glyco_heparin-bd"/>
</dbReference>
<evidence type="ECO:0000313" key="14">
    <source>
        <dbReference type="EMBL" id="CAF1204259.1"/>
    </source>
</evidence>
<dbReference type="Gene3D" id="3.30.1490.140">
    <property type="entry name" value="Amyloidogenic glycoprotein, copper-binding domain"/>
    <property type="match status" value="1"/>
</dbReference>
<evidence type="ECO:0000256" key="10">
    <source>
        <dbReference type="SAM" id="Phobius"/>
    </source>
</evidence>
<evidence type="ECO:0000313" key="16">
    <source>
        <dbReference type="Proteomes" id="UP000663882"/>
    </source>
</evidence>
<feature type="domain" description="E2" evidence="13">
    <location>
        <begin position="275"/>
        <end position="474"/>
    </location>
</feature>
<comment type="caution">
    <text evidence="14">The sequence shown here is derived from an EMBL/GenBank/DDBJ whole genome shotgun (WGS) entry which is preliminary data.</text>
</comment>
<feature type="region of interest" description="Disordered" evidence="9">
    <location>
        <begin position="271"/>
        <end position="294"/>
    </location>
</feature>
<evidence type="ECO:0000256" key="2">
    <source>
        <dbReference type="ARBA" id="ARBA00022692"/>
    </source>
</evidence>
<dbReference type="Proteomes" id="UP000663823">
    <property type="component" value="Unassembled WGS sequence"/>
</dbReference>
<keyword evidence="3 11" id="KW-0732">Signal</keyword>
<evidence type="ECO:0000259" key="12">
    <source>
        <dbReference type="PROSITE" id="PS51869"/>
    </source>
</evidence>
<keyword evidence="6" id="KW-1015">Disulfide bond</keyword>
<comment type="subcellular location">
    <subcellularLocation>
        <location evidence="1">Membrane</location>
        <topology evidence="1">Single-pass type I membrane protein</topology>
    </subcellularLocation>
</comment>
<dbReference type="PROSITE" id="PS00320">
    <property type="entry name" value="APP_INTRA"/>
    <property type="match status" value="1"/>
</dbReference>
<organism evidence="14 16">
    <name type="scientific">Rotaria sordida</name>
    <dbReference type="NCBI Taxonomy" id="392033"/>
    <lineage>
        <taxon>Eukaryota</taxon>
        <taxon>Metazoa</taxon>
        <taxon>Spiralia</taxon>
        <taxon>Gnathifera</taxon>
        <taxon>Rotifera</taxon>
        <taxon>Eurotatoria</taxon>
        <taxon>Bdelloidea</taxon>
        <taxon>Philodinida</taxon>
        <taxon>Philodinidae</taxon>
        <taxon>Rotaria</taxon>
    </lineage>
</organism>
<dbReference type="SMART" id="SM00006">
    <property type="entry name" value="A4_EXTRA"/>
    <property type="match status" value="1"/>
</dbReference>